<organism evidence="8 9">
    <name type="scientific">Kitasatospora atroaurantiaca</name>
    <dbReference type="NCBI Taxonomy" id="285545"/>
    <lineage>
        <taxon>Bacteria</taxon>
        <taxon>Bacillati</taxon>
        <taxon>Actinomycetota</taxon>
        <taxon>Actinomycetes</taxon>
        <taxon>Kitasatosporales</taxon>
        <taxon>Streptomycetaceae</taxon>
        <taxon>Kitasatospora</taxon>
    </lineage>
</organism>
<evidence type="ECO:0000256" key="4">
    <source>
        <dbReference type="ARBA" id="ARBA00022989"/>
    </source>
</evidence>
<feature type="transmembrane region" description="Helical" evidence="6">
    <location>
        <begin position="414"/>
        <end position="433"/>
    </location>
</feature>
<gene>
    <name evidence="8" type="ORF">FB465_3876</name>
</gene>
<feature type="transmembrane region" description="Helical" evidence="6">
    <location>
        <begin position="718"/>
        <end position="736"/>
    </location>
</feature>
<proteinExistence type="predicted"/>
<sequence>MPLSFALRTLRARKGSFAGAFLALFCAAVLITACGALLETGLRGEIRTERFAAAPIVVAGDQNVHQDTVKEKKGKTKVKHKAKPLAERVWLPASSTDRLAAVPGVGAVIPELTFPAQLLKTDDRPTYGHSWASAALTPATLAEGRAPQAADEVVLDRGLAARRGLRVGDRVTVRSTQAPAEYRISGLANARLAEQGALFFSEAETVRLAAHPGQVSVIGVLPRPGVDPKKLAKDLAPALAGTGATVHLGADRGPVEFLDAANARIRLVSMGGAIGGTALLVAVLVVTGTFALGIQQRAREIALLRAVAVTPRQLRRMIGREALLIGLAGGLLGSVAGLPVAYWLHGRFVELGAVPATLQVSVGFFPMAAAVLAAVLGGWSAARLSARRAARIRPVEALAEAAVTDRGVGGARMLAGLLVLAGGVTLAAVLTGLDTEAGATPVTFLTVIVLAVVVSLLGPLLGRIAAAVIGTVLRGSRVSGHLAAANLRTDPRRLAAAAVPLTLLIAMVCTVLFAGSTLGSAATRQAADGSRARWTLVATAPGVPAEAAAAVRALPGVTAVTETVRTTVRIGLEKYTAQGVTTRDLTESWDPGVTSGSLAGFGDGDIALSERAAKALGSHPGDTLRLTLGDGTPAALSVRAVYSRGLGFGDLTMSHALVSGHVDDPLSPAVAVAAGTGVTKDRLDAAVARFPGVVVLDRAGAGRLAAEVQQSNVEVNHLAMGLVLAFTAISVVNTLAMSTAGRAREFALLRLTGTTRRQVLRMLRLEALGVVATGVVLGSGIALVVLTAFSLGMTGTAAPSWGWTAYGAVLALAGALALAATALPGRLALRERPAEALGRL</sequence>
<feature type="transmembrane region" description="Helical" evidence="6">
    <location>
        <begin position="767"/>
        <end position="791"/>
    </location>
</feature>
<keyword evidence="3 6" id="KW-0812">Transmembrane</keyword>
<feature type="domain" description="ABC3 transporter permease C-terminal" evidence="7">
    <location>
        <begin position="274"/>
        <end position="387"/>
    </location>
</feature>
<comment type="subcellular location">
    <subcellularLocation>
        <location evidence="1">Cell membrane</location>
        <topology evidence="1">Multi-pass membrane protein</topology>
    </subcellularLocation>
</comment>
<dbReference type="Proteomes" id="UP000318416">
    <property type="component" value="Unassembled WGS sequence"/>
</dbReference>
<dbReference type="Pfam" id="PF02687">
    <property type="entry name" value="FtsX"/>
    <property type="match status" value="2"/>
</dbReference>
<dbReference type="GO" id="GO:0005886">
    <property type="term" value="C:plasma membrane"/>
    <property type="evidence" value="ECO:0007669"/>
    <property type="project" value="UniProtKB-SubCell"/>
</dbReference>
<feature type="transmembrane region" description="Helical" evidence="6">
    <location>
        <begin position="364"/>
        <end position="382"/>
    </location>
</feature>
<name>A0A561ET74_9ACTN</name>
<keyword evidence="5 6" id="KW-0472">Membrane</keyword>
<evidence type="ECO:0000259" key="7">
    <source>
        <dbReference type="Pfam" id="PF02687"/>
    </source>
</evidence>
<evidence type="ECO:0000313" key="9">
    <source>
        <dbReference type="Proteomes" id="UP000318416"/>
    </source>
</evidence>
<keyword evidence="9" id="KW-1185">Reference proteome</keyword>
<evidence type="ECO:0000256" key="5">
    <source>
        <dbReference type="ARBA" id="ARBA00023136"/>
    </source>
</evidence>
<feature type="domain" description="ABC3 transporter permease C-terminal" evidence="7">
    <location>
        <begin position="719"/>
        <end position="830"/>
    </location>
</feature>
<feature type="transmembrane region" description="Helical" evidence="6">
    <location>
        <begin position="322"/>
        <end position="344"/>
    </location>
</feature>
<comment type="caution">
    <text evidence="8">The sequence shown here is derived from an EMBL/GenBank/DDBJ whole genome shotgun (WGS) entry which is preliminary data.</text>
</comment>
<accession>A0A561ET74</accession>
<feature type="transmembrane region" description="Helical" evidence="6">
    <location>
        <begin position="273"/>
        <end position="294"/>
    </location>
</feature>
<evidence type="ECO:0000256" key="3">
    <source>
        <dbReference type="ARBA" id="ARBA00022692"/>
    </source>
</evidence>
<keyword evidence="2" id="KW-1003">Cell membrane</keyword>
<evidence type="ECO:0000256" key="6">
    <source>
        <dbReference type="SAM" id="Phobius"/>
    </source>
</evidence>
<dbReference type="AlphaFoldDB" id="A0A561ET74"/>
<protein>
    <submittedName>
        <fullName evidence="8">Putative ABC transport system permease protein</fullName>
    </submittedName>
</protein>
<dbReference type="InterPro" id="IPR038766">
    <property type="entry name" value="Membrane_comp_ABC_pdt"/>
</dbReference>
<reference evidence="8 9" key="1">
    <citation type="submission" date="2019-06" db="EMBL/GenBank/DDBJ databases">
        <title>Sequencing the genomes of 1000 actinobacteria strains.</title>
        <authorList>
            <person name="Klenk H.-P."/>
        </authorList>
    </citation>
    <scope>NUCLEOTIDE SEQUENCE [LARGE SCALE GENOMIC DNA]</scope>
    <source>
        <strain evidence="8 9">DSM 41649</strain>
    </source>
</reference>
<dbReference type="InterPro" id="IPR003838">
    <property type="entry name" value="ABC3_permease_C"/>
</dbReference>
<keyword evidence="4 6" id="KW-1133">Transmembrane helix</keyword>
<dbReference type="OrthoDB" id="3223244at2"/>
<dbReference type="EMBL" id="VIVR01000001">
    <property type="protein sequence ID" value="TWE18787.1"/>
    <property type="molecule type" value="Genomic_DNA"/>
</dbReference>
<dbReference type="PANTHER" id="PTHR30287">
    <property type="entry name" value="MEMBRANE COMPONENT OF PREDICTED ABC SUPERFAMILY METABOLITE UPTAKE TRANSPORTER"/>
    <property type="match status" value="1"/>
</dbReference>
<feature type="transmembrane region" description="Helical" evidence="6">
    <location>
        <begin position="494"/>
        <end position="515"/>
    </location>
</feature>
<feature type="transmembrane region" description="Helical" evidence="6">
    <location>
        <begin position="445"/>
        <end position="473"/>
    </location>
</feature>
<dbReference type="PANTHER" id="PTHR30287:SF1">
    <property type="entry name" value="INNER MEMBRANE PROTEIN"/>
    <property type="match status" value="1"/>
</dbReference>
<evidence type="ECO:0000256" key="2">
    <source>
        <dbReference type="ARBA" id="ARBA00022475"/>
    </source>
</evidence>
<dbReference type="RefSeq" id="WP_145797440.1">
    <property type="nucleotide sequence ID" value="NZ_BAAABR010000031.1"/>
</dbReference>
<evidence type="ECO:0000313" key="8">
    <source>
        <dbReference type="EMBL" id="TWE18787.1"/>
    </source>
</evidence>
<evidence type="ECO:0000256" key="1">
    <source>
        <dbReference type="ARBA" id="ARBA00004651"/>
    </source>
</evidence>
<feature type="transmembrane region" description="Helical" evidence="6">
    <location>
        <begin position="803"/>
        <end position="823"/>
    </location>
</feature>